<comment type="subcellular location">
    <subcellularLocation>
        <location evidence="7">Endomembrane system</location>
        <topology evidence="7">Lipid-anchor</topology>
        <orientation evidence="7">Cytoplasmic side</orientation>
    </subcellularLocation>
</comment>
<dbReference type="GO" id="GO:0006888">
    <property type="term" value="P:endoplasmic reticulum to Golgi vesicle-mediated transport"/>
    <property type="evidence" value="ECO:0007669"/>
    <property type="project" value="TreeGrafter"/>
</dbReference>
<gene>
    <name evidence="11" type="ORF">J8273_2995</name>
</gene>
<keyword evidence="2" id="KW-0488">Methylation</keyword>
<dbReference type="InterPro" id="IPR010908">
    <property type="entry name" value="Longin_dom"/>
</dbReference>
<dbReference type="EMBL" id="JAHDYR010000011">
    <property type="protein sequence ID" value="KAG9395428.1"/>
    <property type="molecule type" value="Genomic_DNA"/>
</dbReference>
<keyword evidence="3" id="KW-0472">Membrane</keyword>
<dbReference type="InterPro" id="IPR011012">
    <property type="entry name" value="Longin-like_dom_sf"/>
</dbReference>
<dbReference type="PROSITE" id="PS50859">
    <property type="entry name" value="LONGIN"/>
    <property type="match status" value="1"/>
</dbReference>
<dbReference type="Gene3D" id="3.30.450.50">
    <property type="entry name" value="Longin domain"/>
    <property type="match status" value="1"/>
</dbReference>
<evidence type="ECO:0000256" key="1">
    <source>
        <dbReference type="ARBA" id="ARBA00008025"/>
    </source>
</evidence>
<comment type="similarity">
    <text evidence="1">Belongs to the synaptobrevin family.</text>
</comment>
<sequence length="202" mass="22569">MSSPILCGALFKRVCDENAAMLALEYNLQSINMLLRGKAKEIIRFGCRTVAGRVPLGQSGAISYKEFMIFYMARRDGLIMLIVSDENYPATAGREACRRILDDFDIRHGGSDFSNLTSDAKINFPELRNKIVLYQDPTKADKTMAIQSQLDATKRVMVQNLDALLKRGEQVDNLIEVSEDLSSAAKMFAKQARKTNQCCVAM</sequence>
<evidence type="ECO:0000256" key="7">
    <source>
        <dbReference type="ARBA" id="ARBA00046278"/>
    </source>
</evidence>
<feature type="domain" description="V-SNARE coiled-coil homology" evidence="10">
    <location>
        <begin position="142"/>
        <end position="202"/>
    </location>
</feature>
<dbReference type="GO" id="GO:0005794">
    <property type="term" value="C:Golgi apparatus"/>
    <property type="evidence" value="ECO:0007669"/>
    <property type="project" value="TreeGrafter"/>
</dbReference>
<evidence type="ECO:0000313" key="11">
    <source>
        <dbReference type="EMBL" id="KAG9395428.1"/>
    </source>
</evidence>
<feature type="domain" description="Longin" evidence="9">
    <location>
        <begin position="10"/>
        <end position="128"/>
    </location>
</feature>
<comment type="caution">
    <text evidence="11">The sequence shown here is derived from an EMBL/GenBank/DDBJ whole genome shotgun (WGS) entry which is preliminary data.</text>
</comment>
<evidence type="ECO:0000256" key="2">
    <source>
        <dbReference type="ARBA" id="ARBA00022481"/>
    </source>
</evidence>
<evidence type="ECO:0000256" key="4">
    <source>
        <dbReference type="ARBA" id="ARBA00023139"/>
    </source>
</evidence>
<dbReference type="PROSITE" id="PS50892">
    <property type="entry name" value="V_SNARE"/>
    <property type="match status" value="1"/>
</dbReference>
<evidence type="ECO:0000259" key="9">
    <source>
        <dbReference type="PROSITE" id="PS50859"/>
    </source>
</evidence>
<evidence type="ECO:0000256" key="5">
    <source>
        <dbReference type="ARBA" id="ARBA00023288"/>
    </source>
</evidence>
<dbReference type="AlphaFoldDB" id="A0A8J6AVS3"/>
<dbReference type="Gene3D" id="1.20.5.110">
    <property type="match status" value="1"/>
</dbReference>
<evidence type="ECO:0000259" key="10">
    <source>
        <dbReference type="PROSITE" id="PS50892"/>
    </source>
</evidence>
<keyword evidence="12" id="KW-1185">Reference proteome</keyword>
<evidence type="ECO:0000256" key="3">
    <source>
        <dbReference type="ARBA" id="ARBA00023136"/>
    </source>
</evidence>
<name>A0A8J6AVS3_9EUKA</name>
<keyword evidence="4" id="KW-0564">Palmitate</keyword>
<keyword evidence="8" id="KW-0175">Coiled coil</keyword>
<keyword evidence="6" id="KW-0636">Prenylation</keyword>
<dbReference type="PANTHER" id="PTHR45806">
    <property type="entry name" value="SYNAPTOBREVIN HOMOLOG YKT6"/>
    <property type="match status" value="1"/>
</dbReference>
<protein>
    <submittedName>
        <fullName evidence="11">Synaptobrevin</fullName>
    </submittedName>
</protein>
<organism evidence="11 12">
    <name type="scientific">Carpediemonas membranifera</name>
    <dbReference type="NCBI Taxonomy" id="201153"/>
    <lineage>
        <taxon>Eukaryota</taxon>
        <taxon>Metamonada</taxon>
        <taxon>Carpediemonas-like organisms</taxon>
        <taxon>Carpediemonas</taxon>
    </lineage>
</organism>
<dbReference type="SUPFAM" id="SSF64356">
    <property type="entry name" value="SNARE-like"/>
    <property type="match status" value="1"/>
</dbReference>
<keyword evidence="5" id="KW-0449">Lipoprotein</keyword>
<evidence type="ECO:0000313" key="12">
    <source>
        <dbReference type="Proteomes" id="UP000717585"/>
    </source>
</evidence>
<evidence type="ECO:0000256" key="8">
    <source>
        <dbReference type="PROSITE-ProRule" id="PRU00290"/>
    </source>
</evidence>
<reference evidence="11" key="1">
    <citation type="submission" date="2021-05" db="EMBL/GenBank/DDBJ databases">
        <title>A free-living protist that lacks canonical eukaryotic 1 DNA replication and segregation systems.</title>
        <authorList>
            <person name="Salas-Leiva D.E."/>
            <person name="Tromer E.C."/>
            <person name="Curtis B.A."/>
            <person name="Jerlstrom-Hultqvist J."/>
            <person name="Kolisko M."/>
            <person name="Yi Z."/>
            <person name="Salas-Leiva J.S."/>
            <person name="Gallot-Lavallee L."/>
            <person name="Kops G.J.P.L."/>
            <person name="Archibald J.M."/>
            <person name="Simpson A.G.B."/>
            <person name="Roger A.J."/>
        </authorList>
    </citation>
    <scope>NUCLEOTIDE SEQUENCE</scope>
    <source>
        <strain evidence="11">BICM</strain>
    </source>
</reference>
<dbReference type="Pfam" id="PF00957">
    <property type="entry name" value="Synaptobrevin"/>
    <property type="match status" value="1"/>
</dbReference>
<dbReference type="InterPro" id="IPR042855">
    <property type="entry name" value="V_SNARE_CC"/>
</dbReference>
<evidence type="ECO:0000256" key="6">
    <source>
        <dbReference type="ARBA" id="ARBA00023289"/>
    </source>
</evidence>
<accession>A0A8J6AVS3</accession>
<dbReference type="SUPFAM" id="SSF58038">
    <property type="entry name" value="SNARE fusion complex"/>
    <property type="match status" value="1"/>
</dbReference>
<dbReference type="OrthoDB" id="27923at2759"/>
<dbReference type="Proteomes" id="UP000717585">
    <property type="component" value="Unassembled WGS sequence"/>
</dbReference>
<proteinExistence type="inferred from homology"/>
<dbReference type="GO" id="GO:0005484">
    <property type="term" value="F:SNAP receptor activity"/>
    <property type="evidence" value="ECO:0007669"/>
    <property type="project" value="TreeGrafter"/>
</dbReference>
<dbReference type="PANTHER" id="PTHR45806:SF1">
    <property type="entry name" value="SYNAPTOBREVIN HOMOLOG YKT6"/>
    <property type="match status" value="1"/>
</dbReference>